<feature type="transmembrane region" description="Helical" evidence="9">
    <location>
        <begin position="248"/>
        <end position="270"/>
    </location>
</feature>
<name>I6NDL0_ERECY</name>
<keyword evidence="12" id="KW-1185">Reference proteome</keyword>
<dbReference type="Proteomes" id="UP000006790">
    <property type="component" value="Chromosome 5"/>
</dbReference>
<keyword evidence="6" id="KW-0804">Transcription</keyword>
<sequence length="826" mass="93125">MSSQLERQGSRIAKRRRITRACDECRKKKVKCDNRHPCIHCTVYSYECTYNQPARRTGGNKNSEGGENVCRGNRGVKMGNDGGDGMAVTGKGSVSKVKSLQAKVVKFESLLQEMFPGLVDEVSVDTFDVARFGKVLRKYLRKGVDVTQLVDEYKLALPVQQGKATVSEQEREALNLDESLSPSENFVQYHRIKRNNLILPPKLVAIEFVNQLWGTSCLFFRFCHRPTFLKKLDELYDMDSETYGVRQLLFLPLCYAVLAVAALVLSSTLAKNKDVNPNCKFKEYLQDEGHRYFLAAKNLIDIANTQSLEAIQTLCLLFMFAQCSARPSAGYMYLSLAMKSALREGLHRNLTPEASMSFSPIEIEMRKRVFYTIYRMDVMLNTMLGLPRSISKEDFDQELPLTISDSCITEEGILRNKGSDILGSTGVTNQHTKLVMIMDEIANTLYSPRLDNVVSHSVISDLELKLRAWLDQLPPELVPGLKDAPDRYIAANRQLHFSFLYVQIMLYCPFIHYLSPITPQSNTLSIQRAHNCVSVARTVVSLSQEMLQKNIISGSSWFCIYAIFFGVSCLINYIHGASPKDKESIEEYKQIMNEIEIGKTILLQLKRTSSAATRIHNILLTLFKTFNLRTKSNINNTITEFVSTIPKTKTKLESDNADTLDRGDDINGSHKPQHVPKTEPNLPIWQQAYDYVPATTQELPHTNPNNVSTSTTVSVDGESMIATVSTSGTSLTNYSSEFGTSLPPLDAGIPEHVANQAPLSDPSYNYPHRETFNNGFYPSELFDQLDDQFFGKYIPPYKYQTSVFASFPSEEPTIEKPSDDSQNRML</sequence>
<dbReference type="AlphaFoldDB" id="I6NDL0"/>
<organism evidence="11 12">
    <name type="scientific">Eremothecium cymbalariae (strain CBS 270.75 / DBVPG 7215 / KCTC 17166 / NRRL Y-17582)</name>
    <name type="common">Yeast</name>
    <dbReference type="NCBI Taxonomy" id="931890"/>
    <lineage>
        <taxon>Eukaryota</taxon>
        <taxon>Fungi</taxon>
        <taxon>Dikarya</taxon>
        <taxon>Ascomycota</taxon>
        <taxon>Saccharomycotina</taxon>
        <taxon>Saccharomycetes</taxon>
        <taxon>Saccharomycetales</taxon>
        <taxon>Saccharomycetaceae</taxon>
        <taxon>Eremothecium</taxon>
    </lineage>
</organism>
<keyword evidence="9" id="KW-0812">Transmembrane</keyword>
<dbReference type="SUPFAM" id="SSF57701">
    <property type="entry name" value="Zn2/Cys6 DNA-binding domain"/>
    <property type="match status" value="1"/>
</dbReference>
<dbReference type="CDD" id="cd00067">
    <property type="entry name" value="GAL4"/>
    <property type="match status" value="1"/>
</dbReference>
<dbReference type="PANTHER" id="PTHR47540:SF1">
    <property type="entry name" value="ACTIVATOR OF STRESS GENES 1-RELATED"/>
    <property type="match status" value="1"/>
</dbReference>
<evidence type="ECO:0000256" key="4">
    <source>
        <dbReference type="ARBA" id="ARBA00023015"/>
    </source>
</evidence>
<dbReference type="GeneID" id="11470798"/>
<dbReference type="GO" id="GO:0000981">
    <property type="term" value="F:DNA-binding transcription factor activity, RNA polymerase II-specific"/>
    <property type="evidence" value="ECO:0007669"/>
    <property type="project" value="InterPro"/>
</dbReference>
<dbReference type="KEGG" id="erc:Ecym_5397"/>
<keyword evidence="7" id="KW-0539">Nucleus</keyword>
<dbReference type="InterPro" id="IPR051711">
    <property type="entry name" value="Stress_Response_Reg"/>
</dbReference>
<feature type="transmembrane region" description="Helical" evidence="9">
    <location>
        <begin position="497"/>
        <end position="515"/>
    </location>
</feature>
<feature type="transmembrane region" description="Helical" evidence="9">
    <location>
        <begin position="551"/>
        <end position="574"/>
    </location>
</feature>
<feature type="region of interest" description="Disordered" evidence="8">
    <location>
        <begin position="653"/>
        <end position="679"/>
    </location>
</feature>
<comment type="subcellular location">
    <subcellularLocation>
        <location evidence="1">Nucleus</location>
    </subcellularLocation>
</comment>
<dbReference type="GO" id="GO:0043565">
    <property type="term" value="F:sequence-specific DNA binding"/>
    <property type="evidence" value="ECO:0007669"/>
    <property type="project" value="TreeGrafter"/>
</dbReference>
<proteinExistence type="predicted"/>
<dbReference type="SMART" id="SM00906">
    <property type="entry name" value="Fungal_trans"/>
    <property type="match status" value="1"/>
</dbReference>
<gene>
    <name evidence="11" type="ordered locus">Ecym_5397</name>
</gene>
<dbReference type="InParanoid" id="I6NDL0"/>
<reference evidence="11 12" key="1">
    <citation type="journal article" date="2011" name="G3 (Bethesda)">
        <title>Genome evolution in the Eremothecium clade of the Saccharomyces complex revealed by comparative genomics.</title>
        <authorList>
            <person name="Wendland J."/>
            <person name="Walther A."/>
        </authorList>
    </citation>
    <scope>NUCLEOTIDE SEQUENCE [LARGE SCALE GENOMIC DNA]</scope>
    <source>
        <strain evidence="12">CBS 270.75 / DBVPG 7215 / KCTC 17166 / NRRL Y-17582</strain>
    </source>
</reference>
<dbReference type="HOGENOM" id="CLU_010084_1_0_1"/>
<keyword evidence="3" id="KW-0862">Zinc</keyword>
<dbReference type="GO" id="GO:0045944">
    <property type="term" value="P:positive regulation of transcription by RNA polymerase II"/>
    <property type="evidence" value="ECO:0007669"/>
    <property type="project" value="TreeGrafter"/>
</dbReference>
<evidence type="ECO:0000256" key="5">
    <source>
        <dbReference type="ARBA" id="ARBA00023125"/>
    </source>
</evidence>
<dbReference type="FunCoup" id="I6NDL0">
    <property type="interactions" value="323"/>
</dbReference>
<accession>I6NDL0</accession>
<protein>
    <recommendedName>
        <fullName evidence="10">Zn(2)-C6 fungal-type domain-containing protein</fullName>
    </recommendedName>
</protein>
<evidence type="ECO:0000256" key="3">
    <source>
        <dbReference type="ARBA" id="ARBA00022833"/>
    </source>
</evidence>
<dbReference type="GO" id="GO:0008270">
    <property type="term" value="F:zinc ion binding"/>
    <property type="evidence" value="ECO:0007669"/>
    <property type="project" value="InterPro"/>
</dbReference>
<dbReference type="PANTHER" id="PTHR47540">
    <property type="entry name" value="THIAMINE REPRESSIBLE GENES REGULATORY PROTEIN THI5"/>
    <property type="match status" value="1"/>
</dbReference>
<keyword evidence="9" id="KW-0472">Membrane</keyword>
<dbReference type="eggNOG" id="ENOG502QSY2">
    <property type="taxonomic scope" value="Eukaryota"/>
</dbReference>
<evidence type="ECO:0000256" key="1">
    <source>
        <dbReference type="ARBA" id="ARBA00004123"/>
    </source>
</evidence>
<evidence type="ECO:0000313" key="12">
    <source>
        <dbReference type="Proteomes" id="UP000006790"/>
    </source>
</evidence>
<keyword evidence="4" id="KW-0805">Transcription regulation</keyword>
<evidence type="ECO:0000256" key="6">
    <source>
        <dbReference type="ARBA" id="ARBA00023163"/>
    </source>
</evidence>
<feature type="domain" description="Zn(2)-C6 fungal-type" evidence="10">
    <location>
        <begin position="21"/>
        <end position="50"/>
    </location>
</feature>
<dbReference type="InterPro" id="IPR036864">
    <property type="entry name" value="Zn2-C6_fun-type_DNA-bd_sf"/>
</dbReference>
<dbReference type="RefSeq" id="XP_003646969.1">
    <property type="nucleotide sequence ID" value="XM_003646921.1"/>
</dbReference>
<dbReference type="InterPro" id="IPR007219">
    <property type="entry name" value="XnlR_reg_dom"/>
</dbReference>
<dbReference type="STRING" id="931890.I6NDL0"/>
<dbReference type="InterPro" id="IPR001138">
    <property type="entry name" value="Zn2Cys6_DnaBD"/>
</dbReference>
<dbReference type="PROSITE" id="PS00463">
    <property type="entry name" value="ZN2_CY6_FUNGAL_1"/>
    <property type="match status" value="1"/>
</dbReference>
<evidence type="ECO:0000256" key="7">
    <source>
        <dbReference type="ARBA" id="ARBA00023242"/>
    </source>
</evidence>
<evidence type="ECO:0000256" key="8">
    <source>
        <dbReference type="SAM" id="MobiDB-lite"/>
    </source>
</evidence>
<dbReference type="OMA" id="DQGFQYF"/>
<evidence type="ECO:0000256" key="9">
    <source>
        <dbReference type="SAM" id="Phobius"/>
    </source>
</evidence>
<dbReference type="GO" id="GO:0006351">
    <property type="term" value="P:DNA-templated transcription"/>
    <property type="evidence" value="ECO:0007669"/>
    <property type="project" value="InterPro"/>
</dbReference>
<dbReference type="OrthoDB" id="422427at2759"/>
<evidence type="ECO:0000256" key="2">
    <source>
        <dbReference type="ARBA" id="ARBA00022723"/>
    </source>
</evidence>
<evidence type="ECO:0000259" key="10">
    <source>
        <dbReference type="PROSITE" id="PS50048"/>
    </source>
</evidence>
<feature type="compositionally biased region" description="Basic and acidic residues" evidence="8">
    <location>
        <begin position="653"/>
        <end position="668"/>
    </location>
</feature>
<keyword evidence="9" id="KW-1133">Transmembrane helix</keyword>
<keyword evidence="5" id="KW-0238">DNA-binding</keyword>
<dbReference type="Pfam" id="PF00172">
    <property type="entry name" value="Zn_clus"/>
    <property type="match status" value="1"/>
</dbReference>
<dbReference type="PROSITE" id="PS50048">
    <property type="entry name" value="ZN2_CY6_FUNGAL_2"/>
    <property type="match status" value="1"/>
</dbReference>
<evidence type="ECO:0000313" key="11">
    <source>
        <dbReference type="EMBL" id="AET40152.1"/>
    </source>
</evidence>
<dbReference type="Gene3D" id="4.10.240.10">
    <property type="entry name" value="Zn(2)-C6 fungal-type DNA-binding domain"/>
    <property type="match status" value="1"/>
</dbReference>
<dbReference type="CDD" id="cd12148">
    <property type="entry name" value="fungal_TF_MHR"/>
    <property type="match status" value="1"/>
</dbReference>
<dbReference type="EMBL" id="CP002501">
    <property type="protein sequence ID" value="AET40152.1"/>
    <property type="molecule type" value="Genomic_DNA"/>
</dbReference>
<dbReference type="GO" id="GO:0005634">
    <property type="term" value="C:nucleus"/>
    <property type="evidence" value="ECO:0007669"/>
    <property type="project" value="UniProtKB-SubCell"/>
</dbReference>
<keyword evidence="2" id="KW-0479">Metal-binding</keyword>
<dbReference type="SMART" id="SM00066">
    <property type="entry name" value="GAL4"/>
    <property type="match status" value="1"/>
</dbReference>
<dbReference type="Pfam" id="PF04082">
    <property type="entry name" value="Fungal_trans"/>
    <property type="match status" value="1"/>
</dbReference>